<gene>
    <name evidence="3" type="ORF">QQ020_12465</name>
</gene>
<protein>
    <submittedName>
        <fullName evidence="3">SDR family NAD(P)-dependent oxidoreductase</fullName>
    </submittedName>
</protein>
<dbReference type="Pfam" id="PF00106">
    <property type="entry name" value="adh_short"/>
    <property type="match status" value="1"/>
</dbReference>
<dbReference type="SUPFAM" id="SSF51735">
    <property type="entry name" value="NAD(P)-binding Rossmann-fold domains"/>
    <property type="match status" value="1"/>
</dbReference>
<dbReference type="InterPro" id="IPR002347">
    <property type="entry name" value="SDR_fam"/>
</dbReference>
<dbReference type="EMBL" id="JAUJEB010000001">
    <property type="protein sequence ID" value="MDN5212870.1"/>
    <property type="molecule type" value="Genomic_DNA"/>
</dbReference>
<evidence type="ECO:0000313" key="4">
    <source>
        <dbReference type="Proteomes" id="UP001172083"/>
    </source>
</evidence>
<dbReference type="InterPro" id="IPR036291">
    <property type="entry name" value="NAD(P)-bd_dom_sf"/>
</dbReference>
<accession>A0ABT8L7X0</accession>
<comment type="caution">
    <text evidence="3">The sequence shown here is derived from an EMBL/GenBank/DDBJ whole genome shotgun (WGS) entry which is preliminary data.</text>
</comment>
<name>A0ABT8L7X0_9BACT</name>
<dbReference type="PANTHER" id="PTHR44196:SF3">
    <property type="entry name" value="SHORT CHAIN DEHYDROGENASE FAMILY PROTEIN"/>
    <property type="match status" value="1"/>
</dbReference>
<dbReference type="PANTHER" id="PTHR44196">
    <property type="entry name" value="DEHYDROGENASE/REDUCTASE SDR FAMILY MEMBER 7B"/>
    <property type="match status" value="1"/>
</dbReference>
<comment type="similarity">
    <text evidence="1">Belongs to the short-chain dehydrogenases/reductases (SDR) family.</text>
</comment>
<dbReference type="RefSeq" id="WP_346758187.1">
    <property type="nucleotide sequence ID" value="NZ_JAUJEB010000001.1"/>
</dbReference>
<evidence type="ECO:0000256" key="1">
    <source>
        <dbReference type="ARBA" id="ARBA00006484"/>
    </source>
</evidence>
<sequence>MKNVIIIGASSGIGRALALRLLKSNCKVFITGRRKVLLEEVQHEFPDHCFVKSFDIDEEVKIKEHFDDMVRVLGTVDLIIANAGYGEVNKNLVWESERGIIQTNVLGIARIYQLAYTLFVKQGHGHLVGISSIAAIRGNRHAPAYSATKAFQANYLEGLRANFKHLKKPIYVTDIQPGFVKTKMARGHGLFWVAALDTAADQIIKAIDRKKSVAFITKRWRLIAWLMKWLPRWVYDKI</sequence>
<dbReference type="PRINTS" id="PR00081">
    <property type="entry name" value="GDHRDH"/>
</dbReference>
<keyword evidence="2" id="KW-0560">Oxidoreductase</keyword>
<evidence type="ECO:0000256" key="2">
    <source>
        <dbReference type="ARBA" id="ARBA00023002"/>
    </source>
</evidence>
<dbReference type="Gene3D" id="3.40.50.720">
    <property type="entry name" value="NAD(P)-binding Rossmann-like Domain"/>
    <property type="match status" value="1"/>
</dbReference>
<proteinExistence type="inferred from homology"/>
<keyword evidence="4" id="KW-1185">Reference proteome</keyword>
<reference evidence="3" key="1">
    <citation type="submission" date="2023-06" db="EMBL/GenBank/DDBJ databases">
        <title>Genomic of Agaribacillus aureum.</title>
        <authorList>
            <person name="Wang G."/>
        </authorList>
    </citation>
    <scope>NUCLEOTIDE SEQUENCE</scope>
    <source>
        <strain evidence="3">BMA12</strain>
    </source>
</reference>
<dbReference type="Proteomes" id="UP001172083">
    <property type="component" value="Unassembled WGS sequence"/>
</dbReference>
<organism evidence="3 4">
    <name type="scientific">Agaribacillus aureus</name>
    <dbReference type="NCBI Taxonomy" id="3051825"/>
    <lineage>
        <taxon>Bacteria</taxon>
        <taxon>Pseudomonadati</taxon>
        <taxon>Bacteroidota</taxon>
        <taxon>Cytophagia</taxon>
        <taxon>Cytophagales</taxon>
        <taxon>Splendidivirgaceae</taxon>
        <taxon>Agaribacillus</taxon>
    </lineage>
</organism>
<evidence type="ECO:0000313" key="3">
    <source>
        <dbReference type="EMBL" id="MDN5212870.1"/>
    </source>
</evidence>